<evidence type="ECO:0000256" key="1">
    <source>
        <dbReference type="SAM" id="MobiDB-lite"/>
    </source>
</evidence>
<feature type="compositionally biased region" description="Basic and acidic residues" evidence="1">
    <location>
        <begin position="56"/>
        <end position="67"/>
    </location>
</feature>
<feature type="chain" id="PRO_5030867476" evidence="2">
    <location>
        <begin position="25"/>
        <end position="619"/>
    </location>
</feature>
<feature type="region of interest" description="Disordered" evidence="1">
    <location>
        <begin position="590"/>
        <end position="619"/>
    </location>
</feature>
<accession>A0A7S0KXE3</accession>
<feature type="signal peptide" evidence="2">
    <location>
        <begin position="1"/>
        <end position="24"/>
    </location>
</feature>
<name>A0A7S0KXE3_9STRA</name>
<dbReference type="EMBL" id="HBEX01000861">
    <property type="protein sequence ID" value="CAD8595751.1"/>
    <property type="molecule type" value="Transcribed_RNA"/>
</dbReference>
<feature type="region of interest" description="Disordered" evidence="1">
    <location>
        <begin position="35"/>
        <end position="113"/>
    </location>
</feature>
<evidence type="ECO:0000256" key="2">
    <source>
        <dbReference type="SAM" id="SignalP"/>
    </source>
</evidence>
<evidence type="ECO:0000313" key="3">
    <source>
        <dbReference type="EMBL" id="CAD8595751.1"/>
    </source>
</evidence>
<proteinExistence type="predicted"/>
<gene>
    <name evidence="3" type="ORF">AGLA0713_LOCUS579</name>
</gene>
<sequence length="619" mass="69633">MTWRWAVLSGAVALWLNCAQLTGGFSPVLVQHPSATTSSSSLHMAMNRKARRQQKKEKQGTARLRDLVEEDAPSSIPGKQRKKGETMEDDVYEGKGGDADAPAPKKPTAVESVTGGATTADAIVKAFEERPEVSKIVIDDETGFERIEQGQAVMDVITRKAVKLSDMGPMYRLAQMFPGVPPEIRDAHRFDWKTVEVPEMIERLKEGCSIDGDIPPHPSVANKGIDFVLANRDYLGFNMKRTLTRLMLREQSLGNVEKAKEMRQLAKHFYLMENHISAPFRQMILDAEGRIGPNFGNLDLKTYTGKDLYERTADYLVLKGMVTHWAKKYSDAEFFENTPQKRDNFMTILSVGDPKRYLPNNQVIFRKKECEQILAMALKLCNMFVDTPELWEDLPPEVRFIEVGSKMQDGTSLRKFVVEDFCPSEGIEPAGLREGMRRLLVQLDNMQVDPYADIRNMVDRLSSGIDKGSDDERDPYFPYLCGDPGTPGHFETYTFDAPKESIIRFLDGFLDEPDDLAAPDAGEVAKGVSSMFDFSDVFGLPEQEKSIMEEMEERKEAESSSTYKVPEERACGRPHMAGWLDILKEDTKPPKISEGTVVFDESSSTAGAKLESENWQEVE</sequence>
<dbReference type="AlphaFoldDB" id="A0A7S0KXE3"/>
<keyword evidence="2" id="KW-0732">Signal</keyword>
<protein>
    <submittedName>
        <fullName evidence="3">Uncharacterized protein</fullName>
    </submittedName>
</protein>
<organism evidence="3">
    <name type="scientific">Asterionellopsis glacialis</name>
    <dbReference type="NCBI Taxonomy" id="33640"/>
    <lineage>
        <taxon>Eukaryota</taxon>
        <taxon>Sar</taxon>
        <taxon>Stramenopiles</taxon>
        <taxon>Ochrophyta</taxon>
        <taxon>Bacillariophyta</taxon>
        <taxon>Fragilariophyceae</taxon>
        <taxon>Fragilariophycidae</taxon>
        <taxon>Fragilariales</taxon>
        <taxon>Fragilariaceae</taxon>
        <taxon>Asterionellopsis</taxon>
    </lineage>
</organism>
<feature type="compositionally biased region" description="Basic residues" evidence="1">
    <location>
        <begin position="46"/>
        <end position="55"/>
    </location>
</feature>
<reference evidence="3" key="1">
    <citation type="submission" date="2021-01" db="EMBL/GenBank/DDBJ databases">
        <authorList>
            <person name="Corre E."/>
            <person name="Pelletier E."/>
            <person name="Niang G."/>
            <person name="Scheremetjew M."/>
            <person name="Finn R."/>
            <person name="Kale V."/>
            <person name="Holt S."/>
            <person name="Cochrane G."/>
            <person name="Meng A."/>
            <person name="Brown T."/>
            <person name="Cohen L."/>
        </authorList>
    </citation>
    <scope>NUCLEOTIDE SEQUENCE</scope>
</reference>